<reference evidence="1 2" key="1">
    <citation type="journal article" date="2021" name="Sci. Rep.">
        <title>The distribution of antibiotic resistance genes in chicken gut microbiota commensals.</title>
        <authorList>
            <person name="Juricova H."/>
            <person name="Matiasovicova J."/>
            <person name="Kubasova T."/>
            <person name="Cejkova D."/>
            <person name="Rychlik I."/>
        </authorList>
    </citation>
    <scope>NUCLEOTIDE SEQUENCE [LARGE SCALE GENOMIC DNA]</scope>
    <source>
        <strain evidence="1 2">An421</strain>
    </source>
</reference>
<dbReference type="InterPro" id="IPR011990">
    <property type="entry name" value="TPR-like_helical_dom_sf"/>
</dbReference>
<evidence type="ECO:0000313" key="2">
    <source>
        <dbReference type="Proteomes" id="UP000698924"/>
    </source>
</evidence>
<proteinExistence type="predicted"/>
<dbReference type="EMBL" id="JACJMO010000002">
    <property type="protein sequence ID" value="MBM6856530.1"/>
    <property type="molecule type" value="Genomic_DNA"/>
</dbReference>
<accession>A0AA41DA39</accession>
<sequence>MAILTIEEAEKMRAFIPSSTMFKVWDARDRGGTFITVPDRNLALWKKKYEAYNLKFNVLLPRCTEYNNLGIEYEKQGNIPFAISAYEENVKPGSYPARHAYDRLLVLYRKQKDYRNELRVCKLAVSVFKEEKYKKRLEKIKSLLKTQKQ</sequence>
<dbReference type="Gene3D" id="1.25.40.10">
    <property type="entry name" value="Tetratricopeptide repeat domain"/>
    <property type="match status" value="1"/>
</dbReference>
<name>A0AA41DA39_9BACT</name>
<protein>
    <recommendedName>
        <fullName evidence="3">Tetratricopeptide repeat protein</fullName>
    </recommendedName>
</protein>
<dbReference type="Proteomes" id="UP000698924">
    <property type="component" value="Unassembled WGS sequence"/>
</dbReference>
<comment type="caution">
    <text evidence="1">The sequence shown here is derived from an EMBL/GenBank/DDBJ whole genome shotgun (WGS) entry which is preliminary data.</text>
</comment>
<dbReference type="AlphaFoldDB" id="A0AA41DA39"/>
<gene>
    <name evidence="1" type="ORF">H6D15_02740</name>
</gene>
<dbReference type="RefSeq" id="WP_204971016.1">
    <property type="nucleotide sequence ID" value="NZ_JAAZTS010000002.1"/>
</dbReference>
<evidence type="ECO:0008006" key="3">
    <source>
        <dbReference type="Google" id="ProtNLM"/>
    </source>
</evidence>
<evidence type="ECO:0000313" key="1">
    <source>
        <dbReference type="EMBL" id="MBM6856530.1"/>
    </source>
</evidence>
<organism evidence="1 2">
    <name type="scientific">Caecibacteroides pullorum</name>
    <dbReference type="NCBI Taxonomy" id="2725562"/>
    <lineage>
        <taxon>Bacteria</taxon>
        <taxon>Pseudomonadati</taxon>
        <taxon>Bacteroidota</taxon>
        <taxon>Bacteroidia</taxon>
        <taxon>Bacteroidales</taxon>
        <taxon>Bacteroidaceae</taxon>
        <taxon>Caecibacteroides</taxon>
    </lineage>
</organism>
<keyword evidence="2" id="KW-1185">Reference proteome</keyword>